<gene>
    <name evidence="2" type="ORF">DFP75_10411</name>
</gene>
<comment type="caution">
    <text evidence="2">The sequence shown here is derived from an EMBL/GenBank/DDBJ whole genome shotgun (WGS) entry which is preliminary data.</text>
</comment>
<dbReference type="SUPFAM" id="SSF46955">
    <property type="entry name" value="Putative DNA-binding domain"/>
    <property type="match status" value="1"/>
</dbReference>
<name>A0A318UYQ7_9GAMM</name>
<evidence type="ECO:0000313" key="2">
    <source>
        <dbReference type="EMBL" id="PYF81554.1"/>
    </source>
</evidence>
<dbReference type="AlphaFoldDB" id="A0A318UYQ7"/>
<keyword evidence="3" id="KW-1185">Reference proteome</keyword>
<dbReference type="Pfam" id="PF12728">
    <property type="entry name" value="HTH_17"/>
    <property type="match status" value="1"/>
</dbReference>
<protein>
    <submittedName>
        <fullName evidence="2">Helix-turn-helix protein</fullName>
    </submittedName>
</protein>
<organism evidence="2 3">
    <name type="scientific">Marinomonas alcarazii</name>
    <dbReference type="NCBI Taxonomy" id="491949"/>
    <lineage>
        <taxon>Bacteria</taxon>
        <taxon>Pseudomonadati</taxon>
        <taxon>Pseudomonadota</taxon>
        <taxon>Gammaproteobacteria</taxon>
        <taxon>Oceanospirillales</taxon>
        <taxon>Oceanospirillaceae</taxon>
        <taxon>Marinomonas</taxon>
    </lineage>
</organism>
<evidence type="ECO:0000259" key="1">
    <source>
        <dbReference type="Pfam" id="PF12728"/>
    </source>
</evidence>
<reference evidence="2 3" key="1">
    <citation type="submission" date="2018-06" db="EMBL/GenBank/DDBJ databases">
        <title>Genomic Encyclopedia of Type Strains, Phase III (KMG-III): the genomes of soil and plant-associated and newly described type strains.</title>
        <authorList>
            <person name="Whitman W."/>
        </authorList>
    </citation>
    <scope>NUCLEOTIDE SEQUENCE [LARGE SCALE GENOMIC DNA]</scope>
    <source>
        <strain evidence="2 3">CECT 7730</strain>
    </source>
</reference>
<dbReference type="EMBL" id="QKLW01000004">
    <property type="protein sequence ID" value="PYF81554.1"/>
    <property type="molecule type" value="Genomic_DNA"/>
</dbReference>
<sequence>MMKEKDRSNLISTNGKQGLLSRNEAAQFLGVRHQTLSTWACNGRYGLRYVKIGRRAMYRVSDLEDFLDRRTITHCGELRDE</sequence>
<evidence type="ECO:0000313" key="3">
    <source>
        <dbReference type="Proteomes" id="UP000247551"/>
    </source>
</evidence>
<feature type="domain" description="Helix-turn-helix" evidence="1">
    <location>
        <begin position="19"/>
        <end position="70"/>
    </location>
</feature>
<dbReference type="InterPro" id="IPR041657">
    <property type="entry name" value="HTH_17"/>
</dbReference>
<proteinExistence type="predicted"/>
<dbReference type="Proteomes" id="UP000247551">
    <property type="component" value="Unassembled WGS sequence"/>
</dbReference>
<accession>A0A318UYQ7</accession>
<dbReference type="InterPro" id="IPR009061">
    <property type="entry name" value="DNA-bd_dom_put_sf"/>
</dbReference>